<gene>
    <name evidence="12" type="ORF">G5C51_33200</name>
</gene>
<dbReference type="Gene3D" id="2.102.10.10">
    <property type="entry name" value="Rieske [2Fe-2S] iron-sulphur domain"/>
    <property type="match status" value="1"/>
</dbReference>
<name>A0A6G4U920_9ACTN</name>
<accession>A0A6G4U920</accession>
<evidence type="ECO:0000256" key="6">
    <source>
        <dbReference type="ARBA" id="ARBA00023014"/>
    </source>
</evidence>
<organism evidence="12 13">
    <name type="scientific">Streptomyces coryli</name>
    <dbReference type="NCBI Taxonomy" id="1128680"/>
    <lineage>
        <taxon>Bacteria</taxon>
        <taxon>Bacillati</taxon>
        <taxon>Actinomycetota</taxon>
        <taxon>Actinomycetes</taxon>
        <taxon>Kitasatosporales</taxon>
        <taxon>Streptomycetaceae</taxon>
        <taxon>Streptomyces</taxon>
    </lineage>
</organism>
<evidence type="ECO:0000313" key="13">
    <source>
        <dbReference type="Proteomes" id="UP000481583"/>
    </source>
</evidence>
<evidence type="ECO:0000256" key="8">
    <source>
        <dbReference type="ARBA" id="ARBA00029586"/>
    </source>
</evidence>
<keyword evidence="13" id="KW-1185">Reference proteome</keyword>
<dbReference type="InterPro" id="IPR006311">
    <property type="entry name" value="TAT_signal"/>
</dbReference>
<evidence type="ECO:0000256" key="3">
    <source>
        <dbReference type="ARBA" id="ARBA00022714"/>
    </source>
</evidence>
<keyword evidence="5" id="KW-0408">Iron</keyword>
<dbReference type="PRINTS" id="PR00162">
    <property type="entry name" value="RIESKE"/>
</dbReference>
<comment type="function">
    <text evidence="1">Iron-sulfur subunit of the cytochrome bc1 complex, an essential component of the respiratory electron transport chain required for ATP synthesis. The bc1 complex catalyzes the oxidation of menaquinol and the reduction of cytochrome c in the respiratory chain. The bc1 complex operates through a Q-cycle mechanism that couples electron transfer to generation of the proton gradient that drives ATP synthesis.</text>
</comment>
<dbReference type="GO" id="GO:0004497">
    <property type="term" value="F:monooxygenase activity"/>
    <property type="evidence" value="ECO:0007669"/>
    <property type="project" value="UniProtKB-ARBA"/>
</dbReference>
<dbReference type="SUPFAM" id="SSF50022">
    <property type="entry name" value="ISP domain"/>
    <property type="match status" value="1"/>
</dbReference>
<dbReference type="CDD" id="cd03467">
    <property type="entry name" value="Rieske"/>
    <property type="match status" value="1"/>
</dbReference>
<dbReference type="Pfam" id="PF00355">
    <property type="entry name" value="Rieske"/>
    <property type="match status" value="1"/>
</dbReference>
<keyword evidence="4" id="KW-0479">Metal-binding</keyword>
<feature type="compositionally biased region" description="Gly residues" evidence="10">
    <location>
        <begin position="44"/>
        <end position="65"/>
    </location>
</feature>
<dbReference type="GO" id="GO:0016020">
    <property type="term" value="C:membrane"/>
    <property type="evidence" value="ECO:0007669"/>
    <property type="project" value="InterPro"/>
</dbReference>
<dbReference type="GO" id="GO:0016705">
    <property type="term" value="F:oxidoreductase activity, acting on paired donors, with incorporation or reduction of molecular oxygen"/>
    <property type="evidence" value="ECO:0007669"/>
    <property type="project" value="UniProtKB-ARBA"/>
</dbReference>
<dbReference type="EMBL" id="JAAKZV010000227">
    <property type="protein sequence ID" value="NGN68735.1"/>
    <property type="molecule type" value="Genomic_DNA"/>
</dbReference>
<dbReference type="GO" id="GO:0051537">
    <property type="term" value="F:2 iron, 2 sulfur cluster binding"/>
    <property type="evidence" value="ECO:0007669"/>
    <property type="project" value="UniProtKB-KW"/>
</dbReference>
<dbReference type="InterPro" id="IPR014349">
    <property type="entry name" value="Rieske_Fe-S_prot"/>
</dbReference>
<feature type="domain" description="Rieske" evidence="11">
    <location>
        <begin position="71"/>
        <end position="163"/>
    </location>
</feature>
<evidence type="ECO:0000256" key="1">
    <source>
        <dbReference type="ARBA" id="ARBA00002494"/>
    </source>
</evidence>
<dbReference type="PROSITE" id="PS51318">
    <property type="entry name" value="TAT"/>
    <property type="match status" value="1"/>
</dbReference>
<dbReference type="PANTHER" id="PTHR10134">
    <property type="entry name" value="CYTOCHROME B-C1 COMPLEX SUBUNIT RIESKE, MITOCHONDRIAL"/>
    <property type="match status" value="1"/>
</dbReference>
<feature type="region of interest" description="Disordered" evidence="10">
    <location>
        <begin position="40"/>
        <end position="85"/>
    </location>
</feature>
<dbReference type="InterPro" id="IPR036922">
    <property type="entry name" value="Rieske_2Fe-2S_sf"/>
</dbReference>
<reference evidence="12 13" key="1">
    <citation type="submission" date="2020-02" db="EMBL/GenBank/DDBJ databases">
        <title>Whole-genome analyses of novel actinobacteria.</title>
        <authorList>
            <person name="Sahin N."/>
        </authorList>
    </citation>
    <scope>NUCLEOTIDE SEQUENCE [LARGE SCALE GENOMIC DNA]</scope>
    <source>
        <strain evidence="12 13">A7024</strain>
    </source>
</reference>
<evidence type="ECO:0000313" key="12">
    <source>
        <dbReference type="EMBL" id="NGN68735.1"/>
    </source>
</evidence>
<dbReference type="Proteomes" id="UP000481583">
    <property type="component" value="Unassembled WGS sequence"/>
</dbReference>
<feature type="region of interest" description="Disordered" evidence="10">
    <location>
        <begin position="1"/>
        <end position="24"/>
    </location>
</feature>
<evidence type="ECO:0000259" key="11">
    <source>
        <dbReference type="PROSITE" id="PS51296"/>
    </source>
</evidence>
<evidence type="ECO:0000256" key="9">
    <source>
        <dbReference type="ARBA" id="ARBA00034078"/>
    </source>
</evidence>
<sequence length="164" mass="16341">MPSHVPSHLPSQEQQPPTPARRTVLGTAAALAGTAALTACGQESGSGAGGEGAQGEGEGEGGGKATGPTPVELGPESEAPAKGAKLYKQQKIVLVREQGGGLKGYSAVCTHQGCTITNIKGDELICPCHGSRFDAANGEPTRGPAQVPLETVPVKVKGGKIIAG</sequence>
<evidence type="ECO:0000256" key="7">
    <source>
        <dbReference type="ARBA" id="ARBA00023157"/>
    </source>
</evidence>
<protein>
    <recommendedName>
        <fullName evidence="2">Cytochrome bc1 complex Rieske iron-sulfur subunit</fullName>
    </recommendedName>
    <alternativeName>
        <fullName evidence="8">Cytochrome bc1 reductase complex subunit QcrA</fullName>
    </alternativeName>
</protein>
<evidence type="ECO:0000256" key="2">
    <source>
        <dbReference type="ARBA" id="ARBA00015816"/>
    </source>
</evidence>
<evidence type="ECO:0000256" key="5">
    <source>
        <dbReference type="ARBA" id="ARBA00023004"/>
    </source>
</evidence>
<dbReference type="InterPro" id="IPR005805">
    <property type="entry name" value="Rieske_Fe-S_prot_C"/>
</dbReference>
<dbReference type="AlphaFoldDB" id="A0A6G4U920"/>
<dbReference type="PROSITE" id="PS51296">
    <property type="entry name" value="RIESKE"/>
    <property type="match status" value="1"/>
</dbReference>
<dbReference type="InterPro" id="IPR017941">
    <property type="entry name" value="Rieske_2Fe-2S"/>
</dbReference>
<comment type="caution">
    <text evidence="12">The sequence shown here is derived from an EMBL/GenBank/DDBJ whole genome shotgun (WGS) entry which is preliminary data.</text>
</comment>
<keyword evidence="6" id="KW-0411">Iron-sulfur</keyword>
<evidence type="ECO:0000256" key="4">
    <source>
        <dbReference type="ARBA" id="ARBA00022723"/>
    </source>
</evidence>
<keyword evidence="7" id="KW-1015">Disulfide bond</keyword>
<dbReference type="GO" id="GO:0046872">
    <property type="term" value="F:metal ion binding"/>
    <property type="evidence" value="ECO:0007669"/>
    <property type="project" value="UniProtKB-KW"/>
</dbReference>
<proteinExistence type="predicted"/>
<comment type="cofactor">
    <cofactor evidence="9">
        <name>[2Fe-2S] cluster</name>
        <dbReference type="ChEBI" id="CHEBI:190135"/>
    </cofactor>
</comment>
<dbReference type="RefSeq" id="WP_165242959.1">
    <property type="nucleotide sequence ID" value="NZ_JAAKZV010000227.1"/>
</dbReference>
<keyword evidence="3" id="KW-0001">2Fe-2S</keyword>
<evidence type="ECO:0000256" key="10">
    <source>
        <dbReference type="SAM" id="MobiDB-lite"/>
    </source>
</evidence>